<feature type="transmembrane region" description="Helical" evidence="7">
    <location>
        <begin position="61"/>
        <end position="80"/>
    </location>
</feature>
<dbReference type="InterPro" id="IPR049453">
    <property type="entry name" value="Memb_transporter_dom"/>
</dbReference>
<evidence type="ECO:0000259" key="8">
    <source>
        <dbReference type="Pfam" id="PF13515"/>
    </source>
</evidence>
<feature type="domain" description="Integral membrane bound transporter" evidence="8">
    <location>
        <begin position="418"/>
        <end position="545"/>
    </location>
</feature>
<protein>
    <submittedName>
        <fullName evidence="9">FUSC family protein</fullName>
    </submittedName>
</protein>
<feature type="transmembrane region" description="Helical" evidence="7">
    <location>
        <begin position="484"/>
        <end position="517"/>
    </location>
</feature>
<evidence type="ECO:0000256" key="7">
    <source>
        <dbReference type="SAM" id="Phobius"/>
    </source>
</evidence>
<evidence type="ECO:0000313" key="10">
    <source>
        <dbReference type="Proteomes" id="UP000310541"/>
    </source>
</evidence>
<dbReference type="PANTHER" id="PTHR30509">
    <property type="entry name" value="P-HYDROXYBENZOIC ACID EFFLUX PUMP SUBUNIT-RELATED"/>
    <property type="match status" value="1"/>
</dbReference>
<evidence type="ECO:0000256" key="4">
    <source>
        <dbReference type="ARBA" id="ARBA00022989"/>
    </source>
</evidence>
<feature type="transmembrane region" description="Helical" evidence="7">
    <location>
        <begin position="162"/>
        <end position="183"/>
    </location>
</feature>
<feature type="transmembrane region" description="Helical" evidence="7">
    <location>
        <begin position="137"/>
        <end position="156"/>
    </location>
</feature>
<name>A0A4U1MGW5_9BACL</name>
<reference evidence="9 10" key="1">
    <citation type="submission" date="2019-04" db="EMBL/GenBank/DDBJ databases">
        <title>Genome sequence of Bacillus hwajinpoensis strain Y2.</title>
        <authorList>
            <person name="Fair J.L."/>
            <person name="Maclea K.S."/>
        </authorList>
    </citation>
    <scope>NUCLEOTIDE SEQUENCE [LARGE SCALE GENOMIC DNA]</scope>
    <source>
        <strain evidence="9 10">Y2</strain>
    </source>
</reference>
<comment type="subcellular location">
    <subcellularLocation>
        <location evidence="1">Cell membrane</location>
        <topology evidence="1">Multi-pass membrane protein</topology>
    </subcellularLocation>
</comment>
<evidence type="ECO:0000256" key="3">
    <source>
        <dbReference type="ARBA" id="ARBA00022692"/>
    </source>
</evidence>
<evidence type="ECO:0000313" key="9">
    <source>
        <dbReference type="EMBL" id="TKD69951.1"/>
    </source>
</evidence>
<evidence type="ECO:0000256" key="1">
    <source>
        <dbReference type="ARBA" id="ARBA00004651"/>
    </source>
</evidence>
<evidence type="ECO:0000256" key="6">
    <source>
        <dbReference type="ARBA" id="ARBA00043993"/>
    </source>
</evidence>
<dbReference type="RefSeq" id="WP_136947369.1">
    <property type="nucleotide sequence ID" value="NZ_SWFM01000003.1"/>
</dbReference>
<evidence type="ECO:0000256" key="5">
    <source>
        <dbReference type="ARBA" id="ARBA00023136"/>
    </source>
</evidence>
<organism evidence="9 10">
    <name type="scientific">Guptibacillus hwajinpoensis</name>
    <dbReference type="NCBI Taxonomy" id="208199"/>
    <lineage>
        <taxon>Bacteria</taxon>
        <taxon>Bacillati</taxon>
        <taxon>Bacillota</taxon>
        <taxon>Bacilli</taxon>
        <taxon>Bacillales</taxon>
        <taxon>Guptibacillaceae</taxon>
        <taxon>Guptibacillus</taxon>
    </lineage>
</organism>
<comment type="caution">
    <text evidence="9">The sequence shown here is derived from an EMBL/GenBank/DDBJ whole genome shotgun (WGS) entry which is preliminary data.</text>
</comment>
<evidence type="ECO:0000256" key="2">
    <source>
        <dbReference type="ARBA" id="ARBA00022475"/>
    </source>
</evidence>
<dbReference type="AlphaFoldDB" id="A0A4U1MGW5"/>
<sequence length="749" mass="85259">MKIGYDKSMWTKKENRLIQSWVARLAAADPGRTRLHQAVRITVSVLSSVMTMIWLTSMMGLSFTPAILAGVVSLLSLLLVNDDTEKKKKITSGLLVISSIVALSLSTLLGSISYVVDGLFLLVIFCAYYTQHYGFRYFAIFMVAFLSIYFSTLLKLQPSDLPGFIVGILVGGTYSYLYHFIVLRNQPNKQLRHSMRSFHIQTNLTLDLVLDVIGDPIPNRYRTLLLKRDVKRLNDYAQVISSQLTTTNPSKVWQGIDSEQLRLYVFDAEMLIETLYPAVIRLKELHALEHNEVRKLLYKVVQSIRDAEVLRSHDIIGNLKQTEKVIDELKLQLIHLRMANHQNKDWLWLIRRIESIANHLVDSSNELSARRMANIKEEEWLEDADEIKKENIKEEEENSTFPRLATKKALQAIAAGAVAIMFGNLLSPTHQYWVLLSAFVVLLGTDTVGMTLQKAFQRSLGTIFGAIAGFGLAQLLAGQVILELIALFCCIFLAFYFLSISYAMMMFWMTMLIAIMYDFILGGITEQIILARVFDTLAGAFIGFLAAALIYPRKTQEKVSDTAEDFLNKLSTYVSDYLESFVYPEKTADFTNQAFGIDEEMRRIEEDARPLRNRPAILARSGIERWLTVLTAINYFAKHLLASTNRNNHVRIIAGTEDTLHHINKVIKHNIGTLLRLLKGEQGLVMYHLNKEREQIEGLSEDLTDEDLEVKTFVNDLYYVWRINQSLLVLGKELGSLKNREASTSELNE</sequence>
<dbReference type="EMBL" id="SWFM01000003">
    <property type="protein sequence ID" value="TKD69951.1"/>
    <property type="molecule type" value="Genomic_DNA"/>
</dbReference>
<keyword evidence="4 7" id="KW-1133">Transmembrane helix</keyword>
<feature type="transmembrane region" description="Helical" evidence="7">
    <location>
        <begin position="92"/>
        <end position="108"/>
    </location>
</feature>
<accession>A0A4U1MGW5</accession>
<dbReference type="Pfam" id="PF13515">
    <property type="entry name" value="FUSC_2"/>
    <property type="match status" value="1"/>
</dbReference>
<gene>
    <name evidence="9" type="ORF">FBF83_11830</name>
</gene>
<feature type="transmembrane region" description="Helical" evidence="7">
    <location>
        <begin position="432"/>
        <end position="452"/>
    </location>
</feature>
<feature type="transmembrane region" description="Helical" evidence="7">
    <location>
        <begin position="529"/>
        <end position="551"/>
    </location>
</feature>
<keyword evidence="2" id="KW-1003">Cell membrane</keyword>
<keyword evidence="3 7" id="KW-0812">Transmembrane</keyword>
<proteinExistence type="inferred from homology"/>
<keyword evidence="5 7" id="KW-0472">Membrane</keyword>
<comment type="similarity">
    <text evidence="6">Belongs to the YccS/YhfK family.</text>
</comment>
<feature type="transmembrane region" description="Helical" evidence="7">
    <location>
        <begin position="459"/>
        <end position="478"/>
    </location>
</feature>
<dbReference type="PANTHER" id="PTHR30509:SF9">
    <property type="entry name" value="MULTIDRUG RESISTANCE PROTEIN MDTO"/>
    <property type="match status" value="1"/>
</dbReference>
<dbReference type="GO" id="GO:0005886">
    <property type="term" value="C:plasma membrane"/>
    <property type="evidence" value="ECO:0007669"/>
    <property type="project" value="UniProtKB-SubCell"/>
</dbReference>
<dbReference type="OrthoDB" id="2689363at2"/>
<dbReference type="Proteomes" id="UP000310541">
    <property type="component" value="Unassembled WGS sequence"/>
</dbReference>
<feature type="transmembrane region" description="Helical" evidence="7">
    <location>
        <begin position="409"/>
        <end position="426"/>
    </location>
</feature>